<protein>
    <recommendedName>
        <fullName evidence="4">Alkaline phosphatase family protein</fullName>
    </recommendedName>
</protein>
<dbReference type="SUPFAM" id="SSF53649">
    <property type="entry name" value="Alkaline phosphatase-like"/>
    <property type="match status" value="1"/>
</dbReference>
<evidence type="ECO:0008006" key="4">
    <source>
        <dbReference type="Google" id="ProtNLM"/>
    </source>
</evidence>
<evidence type="ECO:0000256" key="1">
    <source>
        <dbReference type="SAM" id="SignalP"/>
    </source>
</evidence>
<dbReference type="PANTHER" id="PTHR10151">
    <property type="entry name" value="ECTONUCLEOTIDE PYROPHOSPHATASE/PHOSPHODIESTERASE"/>
    <property type="match status" value="1"/>
</dbReference>
<gene>
    <name evidence="2" type="ORF">HMPREF9715_02384</name>
</gene>
<feature type="chain" id="PRO_5043875776" description="Alkaline phosphatase family protein" evidence="1">
    <location>
        <begin position="21"/>
        <end position="450"/>
    </location>
</feature>
<accession>A0AAV3F1P9</accession>
<dbReference type="PANTHER" id="PTHR10151:SF120">
    <property type="entry name" value="BIS(5'-ADENOSYL)-TRIPHOSPHATASE"/>
    <property type="match status" value="1"/>
</dbReference>
<sequence>MKKILIAIGLFCGLNTTAIAQEKTPHIVLITIDGFRPDFYLEEQWGMHTVRELMKNGVAAKAVTPIFPSVTYPDHTTIITGELPAQHGIVYNNIFDPATGSQKWYWDYSAIKIPTLYDVVKQKKLTSANVIWPVTVNAPIDYNVPDIWDLTNGYDRRSITALYTTPYSLWREIQNEATGTLRAKDWAMTEEELIMDENIARMGSYMIQQYQPNLLTLHFPCTDHYEHQDGLDSPLVRASVAGADRAIKTIIEALDRSKLKDNYVIIITGDHGFEKITHRLQPNIWLKDAGLLDDAKTMDWKAMFHTQGGSAFLRVQGKNKVKTIEKVKTLLEKQPQEIRNRYRMISKEELQKLGADPEAELALTGLDHTTFGGGLKGEVLSKLNKEGGAHGFLNSDKSMQTGFVAFGKGIKQGVVIEQMALIDICPFISELLELDFKFLSKELKQQLLSI</sequence>
<dbReference type="InterPro" id="IPR002591">
    <property type="entry name" value="Phosphodiest/P_Trfase"/>
</dbReference>
<dbReference type="EMBL" id="AGEE01000031">
    <property type="protein sequence ID" value="EHO09540.1"/>
    <property type="molecule type" value="Genomic_DNA"/>
</dbReference>
<reference evidence="2 3" key="1">
    <citation type="submission" date="2011-11" db="EMBL/GenBank/DDBJ databases">
        <title>The Genome Sequence of Myroides odoratimimus CIP 101113.</title>
        <authorList>
            <person name="Earl A."/>
            <person name="Ward D."/>
            <person name="Feldgarden M."/>
            <person name="Gevers D."/>
            <person name="Huys G."/>
            <person name="Young S.K."/>
            <person name="Zeng Q."/>
            <person name="Gargeya S."/>
            <person name="Fitzgerald M."/>
            <person name="Haas B."/>
            <person name="Abouelleil A."/>
            <person name="Alvarado L."/>
            <person name="Arachchi H.M."/>
            <person name="Berlin A."/>
            <person name="Brown A."/>
            <person name="Chapman S.B."/>
            <person name="Chen Z."/>
            <person name="Dunbar C."/>
            <person name="Freedman E."/>
            <person name="Gearin G."/>
            <person name="Goldberg J."/>
            <person name="Griggs A."/>
            <person name="Gujja S."/>
            <person name="Heiman D."/>
            <person name="Howarth C."/>
            <person name="Larson L."/>
            <person name="Lui A."/>
            <person name="MacDonald P.J.P."/>
            <person name="Montmayeur A."/>
            <person name="Murphy C."/>
            <person name="Neiman D."/>
            <person name="Pearson M."/>
            <person name="Priest M."/>
            <person name="Roberts A."/>
            <person name="Saif S."/>
            <person name="Shea T."/>
            <person name="Shenoy N."/>
            <person name="Sisk P."/>
            <person name="Stolte C."/>
            <person name="Sykes S."/>
            <person name="Wortman J."/>
            <person name="Nusbaum C."/>
            <person name="Birren B."/>
        </authorList>
    </citation>
    <scope>NUCLEOTIDE SEQUENCE [LARGE SCALE GENOMIC DNA]</scope>
    <source>
        <strain evidence="2 3">CIP 101113</strain>
    </source>
</reference>
<evidence type="ECO:0000313" key="2">
    <source>
        <dbReference type="EMBL" id="EHO09540.1"/>
    </source>
</evidence>
<dbReference type="GO" id="GO:0016787">
    <property type="term" value="F:hydrolase activity"/>
    <property type="evidence" value="ECO:0007669"/>
    <property type="project" value="UniProtKB-ARBA"/>
</dbReference>
<comment type="caution">
    <text evidence="2">The sequence shown here is derived from an EMBL/GenBank/DDBJ whole genome shotgun (WGS) entry which is preliminary data.</text>
</comment>
<organism evidence="2 3">
    <name type="scientific">Myroides odoratimimus CIP 101113</name>
    <dbReference type="NCBI Taxonomy" id="883154"/>
    <lineage>
        <taxon>Bacteria</taxon>
        <taxon>Pseudomonadati</taxon>
        <taxon>Bacteroidota</taxon>
        <taxon>Flavobacteriia</taxon>
        <taxon>Flavobacteriales</taxon>
        <taxon>Flavobacteriaceae</taxon>
        <taxon>Myroides</taxon>
    </lineage>
</organism>
<dbReference type="InterPro" id="IPR017850">
    <property type="entry name" value="Alkaline_phosphatase_core_sf"/>
</dbReference>
<dbReference type="Proteomes" id="UP000004834">
    <property type="component" value="Unassembled WGS sequence"/>
</dbReference>
<dbReference type="AlphaFoldDB" id="A0AAV3F1P9"/>
<dbReference type="RefSeq" id="WP_006263991.1">
    <property type="nucleotide sequence ID" value="NZ_JH590838.1"/>
</dbReference>
<name>A0AAV3F1P9_9FLAO</name>
<feature type="signal peptide" evidence="1">
    <location>
        <begin position="1"/>
        <end position="20"/>
    </location>
</feature>
<dbReference type="Pfam" id="PF01663">
    <property type="entry name" value="Phosphodiest"/>
    <property type="match status" value="1"/>
</dbReference>
<proteinExistence type="predicted"/>
<evidence type="ECO:0000313" key="3">
    <source>
        <dbReference type="Proteomes" id="UP000004834"/>
    </source>
</evidence>
<dbReference type="Gene3D" id="3.40.720.10">
    <property type="entry name" value="Alkaline Phosphatase, subunit A"/>
    <property type="match status" value="1"/>
</dbReference>
<keyword evidence="1" id="KW-0732">Signal</keyword>
<dbReference type="CDD" id="cd16018">
    <property type="entry name" value="Enpp"/>
    <property type="match status" value="1"/>
</dbReference>